<dbReference type="InterPro" id="IPR011009">
    <property type="entry name" value="Kinase-like_dom_sf"/>
</dbReference>
<evidence type="ECO:0000259" key="1">
    <source>
        <dbReference type="PROSITE" id="PS50011"/>
    </source>
</evidence>
<reference evidence="2" key="1">
    <citation type="journal article" date="2020" name="Stud. Mycol.">
        <title>101 Dothideomycetes genomes: a test case for predicting lifestyles and emergence of pathogens.</title>
        <authorList>
            <person name="Haridas S."/>
            <person name="Albert R."/>
            <person name="Binder M."/>
            <person name="Bloem J."/>
            <person name="Labutti K."/>
            <person name="Salamov A."/>
            <person name="Andreopoulos B."/>
            <person name="Baker S."/>
            <person name="Barry K."/>
            <person name="Bills G."/>
            <person name="Bluhm B."/>
            <person name="Cannon C."/>
            <person name="Castanera R."/>
            <person name="Culley D."/>
            <person name="Daum C."/>
            <person name="Ezra D."/>
            <person name="Gonzalez J."/>
            <person name="Henrissat B."/>
            <person name="Kuo A."/>
            <person name="Liang C."/>
            <person name="Lipzen A."/>
            <person name="Lutzoni F."/>
            <person name="Magnuson J."/>
            <person name="Mondo S."/>
            <person name="Nolan M."/>
            <person name="Ohm R."/>
            <person name="Pangilinan J."/>
            <person name="Park H.-J."/>
            <person name="Ramirez L."/>
            <person name="Alfaro M."/>
            <person name="Sun H."/>
            <person name="Tritt A."/>
            <person name="Yoshinaga Y."/>
            <person name="Zwiers L.-H."/>
            <person name="Turgeon B."/>
            <person name="Goodwin S."/>
            <person name="Spatafora J."/>
            <person name="Crous P."/>
            <person name="Grigoriev I."/>
        </authorList>
    </citation>
    <scope>NUCLEOTIDE SEQUENCE</scope>
    <source>
        <strain evidence="2">CBS 675.92</strain>
    </source>
</reference>
<sequence length="374" mass="42071">MVQDIHSDPGAVNTFIKATRGKYVPVAIAGQGKSGQVWYALQKSLIKQSSSASQIPALRSQVCAVKVFVSEIPGFLPKKKQTESYIDSVIREFGQAEISKESSNKEIAALLELKRDPGPFPHRLPQLIEALTLSEAEKGMPALISMKAIQGFQLSEFMTVATLFQNCPFPEALMYHLFVQLMEGLEFLHNRNPSMSKTDIQPINIMVDPTGSEVPGLPNFVFIDFGGSRLHIDNNSKMGNRYSVYRELHRLAKRHHVCDTEVPVPEEEVSRLQYEVCTHHNKDWKGFVDALRFANQMMSESFAMGVRLVGGGPDQELRSGGRLFEMAKVKRTKANDINHRIIDALMSWTAREHGRFPSEEEVREAIAVDEKRCR</sequence>
<evidence type="ECO:0000313" key="3">
    <source>
        <dbReference type="Proteomes" id="UP000800035"/>
    </source>
</evidence>
<evidence type="ECO:0000313" key="2">
    <source>
        <dbReference type="EMBL" id="KAF1962093.1"/>
    </source>
</evidence>
<gene>
    <name evidence="2" type="ORF">CC80DRAFT_499524</name>
</gene>
<dbReference type="GO" id="GO:0004672">
    <property type="term" value="F:protein kinase activity"/>
    <property type="evidence" value="ECO:0007669"/>
    <property type="project" value="InterPro"/>
</dbReference>
<dbReference type="Gene3D" id="1.10.510.10">
    <property type="entry name" value="Transferase(Phosphotransferase) domain 1"/>
    <property type="match status" value="1"/>
</dbReference>
<protein>
    <recommendedName>
        <fullName evidence="1">Protein kinase domain-containing protein</fullName>
    </recommendedName>
</protein>
<keyword evidence="3" id="KW-1185">Reference proteome</keyword>
<dbReference type="Proteomes" id="UP000800035">
    <property type="component" value="Unassembled WGS sequence"/>
</dbReference>
<organism evidence="2 3">
    <name type="scientific">Byssothecium circinans</name>
    <dbReference type="NCBI Taxonomy" id="147558"/>
    <lineage>
        <taxon>Eukaryota</taxon>
        <taxon>Fungi</taxon>
        <taxon>Dikarya</taxon>
        <taxon>Ascomycota</taxon>
        <taxon>Pezizomycotina</taxon>
        <taxon>Dothideomycetes</taxon>
        <taxon>Pleosporomycetidae</taxon>
        <taxon>Pleosporales</taxon>
        <taxon>Massarineae</taxon>
        <taxon>Massarinaceae</taxon>
        <taxon>Byssothecium</taxon>
    </lineage>
</organism>
<accession>A0A6A5UA91</accession>
<dbReference type="InterPro" id="IPR000719">
    <property type="entry name" value="Prot_kinase_dom"/>
</dbReference>
<dbReference type="GO" id="GO:0005524">
    <property type="term" value="F:ATP binding"/>
    <property type="evidence" value="ECO:0007669"/>
    <property type="project" value="InterPro"/>
</dbReference>
<dbReference type="AlphaFoldDB" id="A0A6A5UA91"/>
<feature type="domain" description="Protein kinase" evidence="1">
    <location>
        <begin position="23"/>
        <end position="374"/>
    </location>
</feature>
<dbReference type="OrthoDB" id="3795368at2759"/>
<dbReference type="SUPFAM" id="SSF56112">
    <property type="entry name" value="Protein kinase-like (PK-like)"/>
    <property type="match status" value="1"/>
</dbReference>
<proteinExistence type="predicted"/>
<dbReference type="PROSITE" id="PS50011">
    <property type="entry name" value="PROTEIN_KINASE_DOM"/>
    <property type="match status" value="1"/>
</dbReference>
<name>A0A6A5UA91_9PLEO</name>
<dbReference type="EMBL" id="ML976979">
    <property type="protein sequence ID" value="KAF1962093.1"/>
    <property type="molecule type" value="Genomic_DNA"/>
</dbReference>